<proteinExistence type="predicted"/>
<evidence type="ECO:0000313" key="5">
    <source>
        <dbReference type="Proteomes" id="UP000325313"/>
    </source>
</evidence>
<reference evidence="4 5" key="1">
    <citation type="submission" date="2019-05" db="EMBL/GenBank/DDBJ databases">
        <title>Emergence of the Ug99 lineage of the wheat stem rust pathogen through somatic hybridization.</title>
        <authorList>
            <person name="Li F."/>
            <person name="Upadhyaya N.M."/>
            <person name="Sperschneider J."/>
            <person name="Matny O."/>
            <person name="Nguyen-Phuc H."/>
            <person name="Mago R."/>
            <person name="Raley C."/>
            <person name="Miller M.E."/>
            <person name="Silverstein K.A.T."/>
            <person name="Henningsen E."/>
            <person name="Hirsch C.D."/>
            <person name="Visser B."/>
            <person name="Pretorius Z.A."/>
            <person name="Steffenson B.J."/>
            <person name="Schwessinger B."/>
            <person name="Dodds P.N."/>
            <person name="Figueroa M."/>
        </authorList>
    </citation>
    <scope>NUCLEOTIDE SEQUENCE [LARGE SCALE GENOMIC DNA]</scope>
    <source>
        <strain evidence="3">21-0</strain>
        <strain evidence="2 5">Ug99</strain>
    </source>
</reference>
<evidence type="ECO:0000313" key="2">
    <source>
        <dbReference type="EMBL" id="KAA1075914.1"/>
    </source>
</evidence>
<evidence type="ECO:0000256" key="1">
    <source>
        <dbReference type="SAM" id="MobiDB-lite"/>
    </source>
</evidence>
<feature type="compositionally biased region" description="Basic and acidic residues" evidence="1">
    <location>
        <begin position="411"/>
        <end position="422"/>
    </location>
</feature>
<organism evidence="2 5">
    <name type="scientific">Puccinia graminis f. sp. tritici</name>
    <dbReference type="NCBI Taxonomy" id="56615"/>
    <lineage>
        <taxon>Eukaryota</taxon>
        <taxon>Fungi</taxon>
        <taxon>Dikarya</taxon>
        <taxon>Basidiomycota</taxon>
        <taxon>Pucciniomycotina</taxon>
        <taxon>Pucciniomycetes</taxon>
        <taxon>Pucciniales</taxon>
        <taxon>Pucciniaceae</taxon>
        <taxon>Puccinia</taxon>
    </lineage>
</organism>
<comment type="caution">
    <text evidence="2">The sequence shown here is derived from an EMBL/GenBank/DDBJ whole genome shotgun (WGS) entry which is preliminary data.</text>
</comment>
<gene>
    <name evidence="3" type="ORF">PGT21_029726</name>
    <name evidence="2" type="ORF">PGTUg99_027531</name>
</gene>
<name>A0A5B0MIN1_PUCGR</name>
<feature type="region of interest" description="Disordered" evidence="1">
    <location>
        <begin position="1"/>
        <end position="22"/>
    </location>
</feature>
<feature type="compositionally biased region" description="Polar residues" evidence="1">
    <location>
        <begin position="469"/>
        <end position="493"/>
    </location>
</feature>
<dbReference type="AlphaFoldDB" id="A0A5B0MIN1"/>
<dbReference type="EMBL" id="VSWC01000092">
    <property type="protein sequence ID" value="KAA1091267.1"/>
    <property type="molecule type" value="Genomic_DNA"/>
</dbReference>
<evidence type="ECO:0000313" key="4">
    <source>
        <dbReference type="Proteomes" id="UP000324748"/>
    </source>
</evidence>
<feature type="region of interest" description="Disordered" evidence="1">
    <location>
        <begin position="112"/>
        <end position="146"/>
    </location>
</feature>
<keyword evidence="4" id="KW-1185">Reference proteome</keyword>
<feature type="compositionally biased region" description="Basic and acidic residues" evidence="1">
    <location>
        <begin position="117"/>
        <end position="126"/>
    </location>
</feature>
<feature type="compositionally biased region" description="Low complexity" evidence="1">
    <location>
        <begin position="423"/>
        <end position="439"/>
    </location>
</feature>
<feature type="region of interest" description="Disordered" evidence="1">
    <location>
        <begin position="396"/>
        <end position="441"/>
    </location>
</feature>
<dbReference type="OrthoDB" id="2503750at2759"/>
<feature type="compositionally biased region" description="Low complexity" evidence="1">
    <location>
        <begin position="343"/>
        <end position="358"/>
    </location>
</feature>
<feature type="compositionally biased region" description="Acidic residues" evidence="1">
    <location>
        <begin position="548"/>
        <end position="560"/>
    </location>
</feature>
<feature type="compositionally biased region" description="Basic and acidic residues" evidence="1">
    <location>
        <begin position="638"/>
        <end position="659"/>
    </location>
</feature>
<dbReference type="Proteomes" id="UP000325313">
    <property type="component" value="Unassembled WGS sequence"/>
</dbReference>
<protein>
    <submittedName>
        <fullName evidence="2">Uncharacterized protein</fullName>
    </submittedName>
</protein>
<feature type="region of interest" description="Disordered" evidence="1">
    <location>
        <begin position="315"/>
        <end position="359"/>
    </location>
</feature>
<feature type="region of interest" description="Disordered" evidence="1">
    <location>
        <begin position="453"/>
        <end position="513"/>
    </location>
</feature>
<feature type="compositionally biased region" description="Low complexity" evidence="1">
    <location>
        <begin position="247"/>
        <end position="265"/>
    </location>
</feature>
<evidence type="ECO:0000313" key="3">
    <source>
        <dbReference type="EMBL" id="KAA1091267.1"/>
    </source>
</evidence>
<sequence length="808" mass="89061">MATIEDLRQKPGSLFNPEDNTSPLLLANTHLLPKKIPNSKERSLTSARAPQLVSLRQAYSNPWGVNIPPLRQAALQSSSPSPSPPSSSPSSSFSSAFKLSHFKSLSRLSVSSLDNPAHQERQEQSHRASGPELIKIPEQSLPSSTTNCEIDRKNDNLKNLLMANIHKSSRDSPAALNQSPDLNFKYPMSPSPAKSITTQSIAHMTSLVNPISSQSIISADLLPSLHKVQSTPRSICSPFSLVGSPQLASEPSLSPHSSQSQLPVSDKSPTPPSSPPTTRSSPSNCQTCRFPLSRASSESSFLLGLSYRSPLFDDFDEEGLPGHPHESSSNHEPPFAYERDQVSRQPSFCSSSPDSSHPLNTWWSDLPPHRRAHIIEAESWPIFTPSAPVPILGSPMSGHCACSSDLSTSDDNLRDPSKHSQDSSHPSSTPSSGSRPSLSTNLNLLIPTPLEQDETDPLLSAHPPKLDSFPSSTSIETTTPGNEACETESSSQPTRKKKRRGEESAPKSSESLLTKSLRRLSRKLPNIQWGNLSVRMHTNEGAKVGDHEIDEEGGPSEEENVLPSGVVDDQDSSVILAGDEEQAQISRLVKSWTSDNIQPQNSLNGSFIVDPEMEWSSMMVQLETFSPNSNKKPHKLRTQTERTLPRNMRGEQQHSRRSDSTSMGGRNMGGERRRSVDGEDESLAPSGQDPQPTKRSQSRKRLSRNQALKQQQQQQHPPNHHHQDRRGHQERKLSVKITRRVVSNPLHLLQLSLELEMMRKFKIKSPLKQRSMKLILTKLPPSSSSSSSSAIGNHIEFEYVRSPLRFEI</sequence>
<feature type="region of interest" description="Disordered" evidence="1">
    <location>
        <begin position="625"/>
        <end position="732"/>
    </location>
</feature>
<dbReference type="Proteomes" id="UP000324748">
    <property type="component" value="Unassembled WGS sequence"/>
</dbReference>
<feature type="region of interest" description="Disordered" evidence="1">
    <location>
        <begin position="545"/>
        <end position="564"/>
    </location>
</feature>
<dbReference type="EMBL" id="VDEP01000471">
    <property type="protein sequence ID" value="KAA1075914.1"/>
    <property type="molecule type" value="Genomic_DNA"/>
</dbReference>
<accession>A0A5B0MIN1</accession>
<feature type="region of interest" description="Disordered" evidence="1">
    <location>
        <begin position="74"/>
        <end position="93"/>
    </location>
</feature>
<feature type="region of interest" description="Disordered" evidence="1">
    <location>
        <begin position="246"/>
        <end position="289"/>
    </location>
</feature>